<dbReference type="Pfam" id="PF14498">
    <property type="entry name" value="Glyco_hyd_65N_2"/>
    <property type="match status" value="2"/>
</dbReference>
<accession>G0AB68</accession>
<dbReference type="InterPro" id="IPR000421">
    <property type="entry name" value="FA58C"/>
</dbReference>
<dbReference type="EC" id="3.5.1.52" evidence="5"/>
<reference evidence="5 6" key="5">
    <citation type="journal article" date="2011" name="ISME J.">
        <title>Dual transcriptional profiling of a bacterial/fungal confrontation: Collimonas fungivorans versus Aspergillus niger.</title>
        <authorList>
            <person name="Mela F."/>
            <person name="Fritsche K."/>
            <person name="de Boer W."/>
            <person name="van Veen J.A."/>
            <person name="de Graaff L.H."/>
            <person name="van den Berg M."/>
            <person name="Leveau J.H."/>
        </authorList>
    </citation>
    <scope>NUCLEOTIDE SEQUENCE [LARGE SCALE GENOMIC DNA]</scope>
    <source>
        <strain evidence="5 6">Ter331</strain>
    </source>
</reference>
<dbReference type="eggNOG" id="COG3537">
    <property type="taxonomic scope" value="Bacteria"/>
</dbReference>
<dbReference type="PANTHER" id="PTHR31084:SF3">
    <property type="entry name" value="ALPHA-FUCOSIDASE A"/>
    <property type="match status" value="1"/>
</dbReference>
<keyword evidence="5" id="KW-0378">Hydrolase</keyword>
<dbReference type="KEGG" id="cfu:CFU_1361"/>
<protein>
    <submittedName>
        <fullName evidence="5">Conserved protein, glycosyl hydrolase family</fullName>
        <ecNumber evidence="5">3.5.1.52</ecNumber>
    </submittedName>
</protein>
<name>G0AB68_COLFT</name>
<sequence length="1162" mass="123109">MRNKRLTMDQMTVIKKMEIDMTRHKITTLIPGRSRGNTSVSNLPSSPSRRKVLTQITAMAASPLLAACGGDENSASAMSSPSGKIATQYKPLVMAPIAAIANIASQNLFYQTAGSDWASTWLPIGNGRAGAMLAGGVLLEQVQFNEQSLWAGTNNFDGGAYDISGFGSYQNFGSLSLSFGASLPPAISSPNVSASASSSGEGVLSTVDGNLSTKWCIVSPPNLVTWQAALSAAAVVSAYTLTSANDVPARDPLQWVVSGSNNGSSWTVLDSQNFTATPFAGRGQTNSYAFSNSTAFRYYKIDFTVSAAALNDGHFQIAEIGLNGVNLSQNPSTQPLYVFSPSGHGMGALTSSGSQRIDSSVDGNANTKWCVFVNPGDIVQWQIDLGAAQAISSYALTSANDVPARDPQAWTLAGSNDGVSWTPMDSQSSAPFASRGLQKTFALRSSTGYRYWRFNFDTSKCPADAGSGDPKTGHFQVAEIVLSSATFTTAGKAIACEYQRRLNLQNGLQTTSYLYGGNYFIRETFASKVDNVIVMQLRSEQPGGLSGLLQLTSGQSGDAITALVSAGEESLSFSSSLANNALNYAAKIRLIRTNGSAAQSGAGIQFSACDSILLLLDARTNYAPSYSGGWRSSGVPLTVVNSTLSAAAAQSFAAMYASHYSDFQPLMTAVDANWGNSSATLTSLPTDLRLSAYKSTAGGKDPTLEQSRFHLGRYLLVSCSRKGGLPANLQGLWNNSNNPPWFSDYHNDINIQMCYWSAESTALSDCHLPLSDYIVNQAPALRVSTQANFPGSSGWAARTSQSIFGGGSWEYFTPTNAWYMQHMWEHYAFSQDMNYLQTVAYPMIKEVAQFWTSGGQLVKNPAGQYLVAAKPKNAKVSNSGSPEQGPAEDGAMFGQELVWDVFQNFQKATSALANAGLTPAGDSALLATVQAMQAKLAPNLIGAKGQLQEFQEDYESNPTLEANQGLSLTHRHTSHLIALYPGSQITPSATPALAQAAKVALLARCGLPLGTASGQVVAADVSSDSAASWPWTWRCALFARLADAENALVMIQGSLQRNTMPNLFTAMMPETFQIDGDLGMPGAMTEMLLQSHEGVIVLLPACPAAWQTAGSFTGLRARGGYKVSCAWSNGTVTSYSIIADKAPSKAAVKVSVNGVVSSIVPA</sequence>
<dbReference type="InterPro" id="IPR049053">
    <property type="entry name" value="AFCA-like_C"/>
</dbReference>
<dbReference type="GO" id="GO:0005975">
    <property type="term" value="P:carbohydrate metabolic process"/>
    <property type="evidence" value="ECO:0007669"/>
    <property type="project" value="InterPro"/>
</dbReference>
<dbReference type="PANTHER" id="PTHR31084">
    <property type="entry name" value="ALPHA-L-FUCOSIDASE 2"/>
    <property type="match status" value="1"/>
</dbReference>
<dbReference type="Pfam" id="PF00754">
    <property type="entry name" value="F5_F8_type_C"/>
    <property type="match status" value="1"/>
</dbReference>
<dbReference type="InterPro" id="IPR008928">
    <property type="entry name" value="6-hairpin_glycosidase_sf"/>
</dbReference>
<dbReference type="STRING" id="1005048.CFU_1361"/>
<reference evidence="5 6" key="2">
    <citation type="journal article" date="2006" name="J. Microbiol. Methods">
        <title>Genomic flank-sequencing of plasposon insertion sites for rapid identification of functional genes.</title>
        <authorList>
            <person name="Leveau J.H."/>
            <person name="Gerards S."/>
            <person name="Fritsche K."/>
            <person name="Zondag G."/>
            <person name="van Veen J.A."/>
        </authorList>
    </citation>
    <scope>NUCLEOTIDE SEQUENCE [LARGE SCALE GENOMIC DNA]</scope>
    <source>
        <strain evidence="5 6">Ter331</strain>
    </source>
</reference>
<feature type="domain" description="Glycosyl hydrolase family 95 catalytic" evidence="4">
    <location>
        <begin position="652"/>
        <end position="1088"/>
    </location>
</feature>
<dbReference type="Pfam" id="PF22633">
    <property type="entry name" value="F5_F8_type_C_2"/>
    <property type="match status" value="1"/>
</dbReference>
<dbReference type="Gene3D" id="1.50.10.10">
    <property type="match status" value="1"/>
</dbReference>
<feature type="domain" description="Glycosyl hydrolase family 95 N-terminal" evidence="2">
    <location>
        <begin position="478"/>
        <end position="623"/>
    </location>
</feature>
<dbReference type="SUPFAM" id="SSF48208">
    <property type="entry name" value="Six-hairpin glycosidases"/>
    <property type="match status" value="1"/>
</dbReference>
<dbReference type="InterPro" id="IPR008979">
    <property type="entry name" value="Galactose-bd-like_sf"/>
</dbReference>
<proteinExistence type="predicted"/>
<evidence type="ECO:0000313" key="6">
    <source>
        <dbReference type="Proteomes" id="UP000008392"/>
    </source>
</evidence>
<evidence type="ECO:0000259" key="3">
    <source>
        <dbReference type="Pfam" id="PF21307"/>
    </source>
</evidence>
<feature type="domain" description="Alpha fucosidase A-like C-terminal" evidence="3">
    <location>
        <begin position="1090"/>
        <end position="1142"/>
    </location>
</feature>
<dbReference type="GO" id="GO:0000224">
    <property type="term" value="F:peptide-N4-(N-acetyl-beta-glucosaminyl)asparagine amidase activity"/>
    <property type="evidence" value="ECO:0007669"/>
    <property type="project" value="UniProtKB-EC"/>
</dbReference>
<dbReference type="SUPFAM" id="SSF49785">
    <property type="entry name" value="Galactose-binding domain-like"/>
    <property type="match status" value="2"/>
</dbReference>
<dbReference type="Gene3D" id="2.70.98.50">
    <property type="entry name" value="putative glycoside hydrolase family protein from bacillus halodurans"/>
    <property type="match status" value="1"/>
</dbReference>
<evidence type="ECO:0000259" key="2">
    <source>
        <dbReference type="Pfam" id="PF14498"/>
    </source>
</evidence>
<evidence type="ECO:0000313" key="5">
    <source>
        <dbReference type="EMBL" id="AEK61193.1"/>
    </source>
</evidence>
<dbReference type="EMBL" id="CP002745">
    <property type="protein sequence ID" value="AEK61193.1"/>
    <property type="molecule type" value="Genomic_DNA"/>
</dbReference>
<keyword evidence="6" id="KW-1185">Reference proteome</keyword>
<dbReference type="Pfam" id="PF22124">
    <property type="entry name" value="Glyco_hydro_95_cat"/>
    <property type="match status" value="1"/>
</dbReference>
<dbReference type="InterPro" id="IPR012341">
    <property type="entry name" value="6hp_glycosidase-like_sf"/>
</dbReference>
<dbReference type="Pfam" id="PF21307">
    <property type="entry name" value="Glyco_hydro_95_C"/>
    <property type="match status" value="1"/>
</dbReference>
<dbReference type="eggNOG" id="COG1554">
    <property type="taxonomic scope" value="Bacteria"/>
</dbReference>
<dbReference type="InterPro" id="IPR054363">
    <property type="entry name" value="GH95_cat"/>
</dbReference>
<evidence type="ECO:0000259" key="4">
    <source>
        <dbReference type="Pfam" id="PF22124"/>
    </source>
</evidence>
<reference evidence="5 6" key="4">
    <citation type="journal article" date="2010" name="Environ. Microbiol.">
        <title>The bacterial genus Collimonas: mycophagy, weathering and other adaptive solutions to life in oligotrophic soil environments.</title>
        <authorList>
            <person name="Leveau J.H."/>
            <person name="Uroz S."/>
            <person name="de Boer W."/>
        </authorList>
    </citation>
    <scope>NUCLEOTIDE SEQUENCE [LARGE SCALE GENOMIC DNA]</scope>
    <source>
        <strain evidence="5 6">Ter331</strain>
    </source>
</reference>
<organism evidence="5 6">
    <name type="scientific">Collimonas fungivorans (strain Ter331)</name>
    <dbReference type="NCBI Taxonomy" id="1005048"/>
    <lineage>
        <taxon>Bacteria</taxon>
        <taxon>Pseudomonadati</taxon>
        <taxon>Pseudomonadota</taxon>
        <taxon>Betaproteobacteria</taxon>
        <taxon>Burkholderiales</taxon>
        <taxon>Oxalobacteraceae</taxon>
        <taxon>Collimonas</taxon>
    </lineage>
</organism>
<dbReference type="Gene3D" id="2.60.120.260">
    <property type="entry name" value="Galactose-binding domain-like"/>
    <property type="match status" value="2"/>
</dbReference>
<dbReference type="GO" id="GO:0004560">
    <property type="term" value="F:alpha-L-fucosidase activity"/>
    <property type="evidence" value="ECO:0007669"/>
    <property type="project" value="TreeGrafter"/>
</dbReference>
<feature type="domain" description="Glycosyl hydrolase family 95 N-terminal" evidence="2">
    <location>
        <begin position="108"/>
        <end position="154"/>
    </location>
</feature>
<reference evidence="6" key="6">
    <citation type="submission" date="2011-05" db="EMBL/GenBank/DDBJ databases">
        <title>Complete sequence of Collimonas fungivorans Ter331.</title>
        <authorList>
            <person name="Leveau J.H."/>
        </authorList>
    </citation>
    <scope>NUCLEOTIDE SEQUENCE [LARGE SCALE GENOMIC DNA]</scope>
    <source>
        <strain evidence="6">Ter331</strain>
    </source>
</reference>
<feature type="domain" description="F5/8 type C" evidence="1">
    <location>
        <begin position="193"/>
        <end position="305"/>
    </location>
</feature>
<dbReference type="Proteomes" id="UP000008392">
    <property type="component" value="Chromosome"/>
</dbReference>
<dbReference type="InterPro" id="IPR027414">
    <property type="entry name" value="GH95_N_dom"/>
</dbReference>
<gene>
    <name evidence="5" type="ordered locus">CFU_1361</name>
</gene>
<reference evidence="5 6" key="1">
    <citation type="journal article" date="2004" name="Environ. Microbiol.">
        <title>Phylogeny-function analysis of (meta)genomic libraries: screening for expression of ribosomal RNA genes by large-insert library fluorescent in situ hybridization (LIL-FISH).</title>
        <authorList>
            <person name="Leveau J.H."/>
            <person name="Gerards S."/>
            <person name="de Boer W."/>
            <person name="van Veen J.A."/>
        </authorList>
    </citation>
    <scope>NUCLEOTIDE SEQUENCE [LARGE SCALE GENOMIC DNA]</scope>
    <source>
        <strain evidence="5 6">Ter331</strain>
    </source>
</reference>
<reference evidence="5 6" key="3">
    <citation type="journal article" date="2008" name="FEMS Microbiol. Ecol.">
        <title>Identification and characterization of genes underlying chitinolysis in Collimonas fungivorans Ter331.</title>
        <authorList>
            <person name="Fritsche K."/>
            <person name="de Boer W."/>
            <person name="Gerards S."/>
            <person name="van den Berg M."/>
            <person name="van Veen J.A."/>
            <person name="Leveau J.H."/>
        </authorList>
    </citation>
    <scope>NUCLEOTIDE SEQUENCE [LARGE SCALE GENOMIC DNA]</scope>
    <source>
        <strain evidence="5 6">Ter331</strain>
    </source>
</reference>
<dbReference type="AlphaFoldDB" id="G0AB68"/>
<dbReference type="HOGENOM" id="CLU_004617_2_0_4"/>
<evidence type="ECO:0000259" key="1">
    <source>
        <dbReference type="Pfam" id="PF00754"/>
    </source>
</evidence>